<organism evidence="1">
    <name type="scientific">Mesorhizobium sp. WSM2240</name>
    <dbReference type="NCBI Taxonomy" id="3228851"/>
    <lineage>
        <taxon>Bacteria</taxon>
        <taxon>Pseudomonadati</taxon>
        <taxon>Pseudomonadota</taxon>
        <taxon>Alphaproteobacteria</taxon>
        <taxon>Hyphomicrobiales</taxon>
        <taxon>Phyllobacteriaceae</taxon>
        <taxon>Mesorhizobium</taxon>
    </lineage>
</organism>
<reference evidence="1" key="1">
    <citation type="submission" date="2024-06" db="EMBL/GenBank/DDBJ databases">
        <title>Mesorhizobium karijinii sp. nov., a symbiont of the iconic Swainsona formosa from arid Australia.</title>
        <authorList>
            <person name="Hill Y.J."/>
            <person name="Watkin E.L.J."/>
            <person name="O'Hara G.W."/>
            <person name="Terpolilli J."/>
            <person name="Tye M.L."/>
            <person name="Kohlmeier M.G."/>
        </authorList>
    </citation>
    <scope>NUCLEOTIDE SEQUENCE</scope>
    <source>
        <strain evidence="1">WSM2240</strain>
    </source>
</reference>
<evidence type="ECO:0000313" key="1">
    <source>
        <dbReference type="EMBL" id="XCG49235.1"/>
    </source>
</evidence>
<gene>
    <name evidence="1" type="ORF">ABVK50_00930</name>
</gene>
<dbReference type="AlphaFoldDB" id="A0AAU8CQL6"/>
<accession>A0AAU8CQL6</accession>
<name>A0AAU8CQL6_9HYPH</name>
<dbReference type="EMBL" id="CP159253">
    <property type="protein sequence ID" value="XCG49235.1"/>
    <property type="molecule type" value="Genomic_DNA"/>
</dbReference>
<sequence>MANELAGVRAFRQATAKPNECHGVLFNLPRRGTRRLMPIGDWVLCRFGQI</sequence>
<protein>
    <submittedName>
        <fullName evidence="1">Uncharacterized protein</fullName>
    </submittedName>
</protein>
<dbReference type="RefSeq" id="WP_353643230.1">
    <property type="nucleotide sequence ID" value="NZ_CP159253.1"/>
</dbReference>
<proteinExistence type="predicted"/>